<proteinExistence type="predicted"/>
<protein>
    <submittedName>
        <fullName evidence="2">N-acetyltransferase</fullName>
    </submittedName>
</protein>
<dbReference type="InterPro" id="IPR000182">
    <property type="entry name" value="GNAT_dom"/>
</dbReference>
<organism evidence="2 3">
    <name type="scientific">Vibrio vulnificus</name>
    <dbReference type="NCBI Taxonomy" id="672"/>
    <lineage>
        <taxon>Bacteria</taxon>
        <taxon>Pseudomonadati</taxon>
        <taxon>Pseudomonadota</taxon>
        <taxon>Gammaproteobacteria</taxon>
        <taxon>Vibrionales</taxon>
        <taxon>Vibrionaceae</taxon>
        <taxon>Vibrio</taxon>
    </lineage>
</organism>
<dbReference type="Proteomes" id="UP000054370">
    <property type="component" value="Unassembled WGS sequence"/>
</dbReference>
<reference evidence="2" key="1">
    <citation type="submission" date="2017-12" db="EMBL/GenBank/DDBJ databases">
        <title>FDA dAtabase for Regulatory Grade micrObial Sequences (FDA-ARGOS): Supporting development and validation of Infectious Disease Dx tests.</title>
        <authorList>
            <person name="Hoffmann M."/>
            <person name="Allard M."/>
            <person name="Evans P."/>
            <person name="Brown E."/>
            <person name="Tallon L.J."/>
            <person name="Sadzewicz L."/>
            <person name="Sengamalay N."/>
            <person name="Ott S."/>
            <person name="Godinez A."/>
            <person name="Nagaraj S."/>
            <person name="Vavikolanu K."/>
            <person name="Aluvathingal J."/>
            <person name="Nadendla S."/>
            <person name="Hobson J."/>
            <person name="Sichtig H."/>
        </authorList>
    </citation>
    <scope>NUCLEOTIDE SEQUENCE [LARGE SCALE GENOMIC DNA]</scope>
    <source>
        <strain evidence="2">FDAARGOS_118</strain>
    </source>
</reference>
<gene>
    <name evidence="2" type="ORF">AL548_014725</name>
</gene>
<dbReference type="SUPFAM" id="SSF55729">
    <property type="entry name" value="Acyl-CoA N-acyltransferases (Nat)"/>
    <property type="match status" value="1"/>
</dbReference>
<sequence length="160" mass="18322">MEISLRQALDSDIYFLLNLRDITMGQYLKDCGMPITKDAYLSRILYEFKHAKIIEVDGSSAGLFKAKFNEESNEWYLVQIQIHPNYQNQKIASFLISMLIGKANVTNSAVGLSVVKTNPAKHLYSRLGFETVSENEFEYLMQHKPNKAFKTDSQRLAFSV</sequence>
<dbReference type="Gene3D" id="3.40.630.30">
    <property type="match status" value="1"/>
</dbReference>
<name>A0ABX4WW75_VIBVL</name>
<dbReference type="InterPro" id="IPR016181">
    <property type="entry name" value="Acyl_CoA_acyltransferase"/>
</dbReference>
<keyword evidence="3" id="KW-1185">Reference proteome</keyword>
<dbReference type="RefSeq" id="WP_052171539.1">
    <property type="nucleotide sequence ID" value="NZ_LMXV01000020.1"/>
</dbReference>
<comment type="caution">
    <text evidence="2">The sequence shown here is derived from an EMBL/GenBank/DDBJ whole genome shotgun (WGS) entry which is preliminary data.</text>
</comment>
<dbReference type="Pfam" id="PF13673">
    <property type="entry name" value="Acetyltransf_10"/>
    <property type="match status" value="1"/>
</dbReference>
<dbReference type="EMBL" id="LOSH02000004">
    <property type="protein sequence ID" value="PNM67496.1"/>
    <property type="molecule type" value="Genomic_DNA"/>
</dbReference>
<evidence type="ECO:0000259" key="1">
    <source>
        <dbReference type="PROSITE" id="PS51186"/>
    </source>
</evidence>
<dbReference type="PROSITE" id="PS51186">
    <property type="entry name" value="GNAT"/>
    <property type="match status" value="1"/>
</dbReference>
<accession>A0ABX4WW75</accession>
<evidence type="ECO:0000313" key="2">
    <source>
        <dbReference type="EMBL" id="PNM67496.1"/>
    </source>
</evidence>
<dbReference type="CDD" id="cd04301">
    <property type="entry name" value="NAT_SF"/>
    <property type="match status" value="1"/>
</dbReference>
<feature type="domain" description="N-acetyltransferase" evidence="1">
    <location>
        <begin position="3"/>
        <end position="146"/>
    </location>
</feature>
<evidence type="ECO:0000313" key="3">
    <source>
        <dbReference type="Proteomes" id="UP000054370"/>
    </source>
</evidence>